<dbReference type="EMBL" id="ODYU01002417">
    <property type="protein sequence ID" value="SOQ39867.1"/>
    <property type="molecule type" value="Genomic_DNA"/>
</dbReference>
<protein>
    <submittedName>
        <fullName evidence="1">SFRICE_008630</fullName>
    </submittedName>
</protein>
<evidence type="ECO:0000313" key="1">
    <source>
        <dbReference type="EMBL" id="SOQ39867.1"/>
    </source>
</evidence>
<gene>
    <name evidence="1" type="ORF">SFRICE_008630</name>
</gene>
<accession>A0A2H1VGB5</accession>
<dbReference type="AlphaFoldDB" id="A0A2H1VGB5"/>
<name>A0A2H1VGB5_SPOFR</name>
<proteinExistence type="predicted"/>
<sequence>MVMLHCSSRGIDATANKEYMSDVTFQNIQFSALLIPATPARTRGRNHLSHQRRYRCVAGSLGVRNLRVVGESGIGKGVFGPPSAAAASPAGLSPELCDLAAILGNVTSQQALLYEFTAQQPAADNGGHPQQTLNPFQRLSTLTYRDNPERLDFRTVLPLTYCNDTNQNDLKLGHIESQGVLLPLVSRSIHHAAKVRSQQLARSQTHDRNTDISRVIITSYIWLNNGHTDDFYETPFTPTAGVAACEYWRIVSVLGNNVGAGGRGRLMPGNSYRSMDN</sequence>
<reference evidence="1" key="1">
    <citation type="submission" date="2016-07" db="EMBL/GenBank/DDBJ databases">
        <authorList>
            <person name="Bretaudeau A."/>
        </authorList>
    </citation>
    <scope>NUCLEOTIDE SEQUENCE</scope>
    <source>
        <strain evidence="1">Rice</strain>
        <tissue evidence="1">Whole body</tissue>
    </source>
</reference>
<organism evidence="1">
    <name type="scientific">Spodoptera frugiperda</name>
    <name type="common">Fall armyworm</name>
    <dbReference type="NCBI Taxonomy" id="7108"/>
    <lineage>
        <taxon>Eukaryota</taxon>
        <taxon>Metazoa</taxon>
        <taxon>Ecdysozoa</taxon>
        <taxon>Arthropoda</taxon>
        <taxon>Hexapoda</taxon>
        <taxon>Insecta</taxon>
        <taxon>Pterygota</taxon>
        <taxon>Neoptera</taxon>
        <taxon>Endopterygota</taxon>
        <taxon>Lepidoptera</taxon>
        <taxon>Glossata</taxon>
        <taxon>Ditrysia</taxon>
        <taxon>Noctuoidea</taxon>
        <taxon>Noctuidae</taxon>
        <taxon>Amphipyrinae</taxon>
        <taxon>Spodoptera</taxon>
    </lineage>
</organism>